<organism evidence="3 4">
    <name type="scientific">Eucalyptus globulus</name>
    <name type="common">Tasmanian blue gum</name>
    <dbReference type="NCBI Taxonomy" id="34317"/>
    <lineage>
        <taxon>Eukaryota</taxon>
        <taxon>Viridiplantae</taxon>
        <taxon>Streptophyta</taxon>
        <taxon>Embryophyta</taxon>
        <taxon>Tracheophyta</taxon>
        <taxon>Spermatophyta</taxon>
        <taxon>Magnoliopsida</taxon>
        <taxon>eudicotyledons</taxon>
        <taxon>Gunneridae</taxon>
        <taxon>Pentapetalae</taxon>
        <taxon>rosids</taxon>
        <taxon>malvids</taxon>
        <taxon>Myrtales</taxon>
        <taxon>Myrtaceae</taxon>
        <taxon>Myrtoideae</taxon>
        <taxon>Eucalypteae</taxon>
        <taxon>Eucalyptus</taxon>
    </lineage>
</organism>
<feature type="transmembrane region" description="Helical" evidence="1">
    <location>
        <begin position="15"/>
        <end position="36"/>
    </location>
</feature>
<feature type="transmembrane region" description="Helical" evidence="1">
    <location>
        <begin position="234"/>
        <end position="254"/>
    </location>
</feature>
<dbReference type="InterPro" id="IPR007658">
    <property type="entry name" value="DUF594"/>
</dbReference>
<accession>A0ABD3J2T9</accession>
<keyword evidence="1" id="KW-0472">Membrane</keyword>
<dbReference type="AlphaFoldDB" id="A0ABD3J2T9"/>
<dbReference type="Pfam" id="PF13968">
    <property type="entry name" value="DUF4220"/>
    <property type="match status" value="1"/>
</dbReference>
<feature type="transmembrane region" description="Helical" evidence="1">
    <location>
        <begin position="297"/>
        <end position="316"/>
    </location>
</feature>
<keyword evidence="4" id="KW-1185">Reference proteome</keyword>
<sequence length="715" mass="82136">MGFSLTNAHGLWKEWGLQLLVLFSLFLQLTLATLASWRKSIFRNWIQVVLWTTYLSADSIATLALGIMSSRLANMKETKGTIDTKSQIMAFWAPFLLLHLGGPDTITSYALEDNELWLRHLARLCVQVGLAFYIYFLALWGSTLWILAAGMILVGFIRYAERTLCLYLASEGRLQGSMLPRPDFGSVYPRNVARYTLKKEEGYRVGIDELTRIPALEDHSVKDFQATLDKAYELFNIFKLLFVGLNVSFVDLGVSRPMFKGPDMKAVKAFEIVEIELGFMYDLLYTKAPLLNRRWGIIRWVISLFLPCAMLVFFSFHDKKDYSKVDICITFSLISGAILLEIFSLILAISSDWVHHWRIQRPKGSAISSAITFFSFSRSLRWSRWSNSVAQFSLLGSSMRKRKGIFRYPRLAMLGDVVERNFYIDYKELKEEIKELIFKQMTDVVTYMEKQVGLKSALASLKLEASELLKKSNCDHLKWSLDEKEFDQSIIIWHIATELCHYEDCHSVDSDEVTDYMMSMLVSRYMLYLLKFHPSMFATGMGVLRYQDTLVEVQKFFEDELVMLPKKKVNILSAIEWPQKLFKKEAHAHSRLCNCFEEHESRESRDLCEVCYLLLQVRADIPVWKMSGAESMSVLFDACHLAGQLKSVETWNVISKVWARMLMYAACQCTGYEHSESLSRGGELLSHIWLLMAHLGIAEPLPNSGAPHVTKLTMG</sequence>
<gene>
    <name evidence="3" type="ORF">ACJRO7_005257</name>
</gene>
<evidence type="ECO:0000256" key="1">
    <source>
        <dbReference type="SAM" id="Phobius"/>
    </source>
</evidence>
<protein>
    <recommendedName>
        <fullName evidence="2">DUF4220 domain-containing protein</fullName>
    </recommendedName>
</protein>
<feature type="domain" description="DUF4220" evidence="2">
    <location>
        <begin position="51"/>
        <end position="395"/>
    </location>
</feature>
<dbReference type="Pfam" id="PF04578">
    <property type="entry name" value="DUF594"/>
    <property type="match status" value="1"/>
</dbReference>
<dbReference type="PANTHER" id="PTHR31325">
    <property type="entry name" value="OS01G0798800 PROTEIN-RELATED"/>
    <property type="match status" value="1"/>
</dbReference>
<evidence type="ECO:0000259" key="2">
    <source>
        <dbReference type="Pfam" id="PF13968"/>
    </source>
</evidence>
<feature type="transmembrane region" description="Helical" evidence="1">
    <location>
        <begin position="132"/>
        <end position="157"/>
    </location>
</feature>
<dbReference type="Proteomes" id="UP001634007">
    <property type="component" value="Unassembled WGS sequence"/>
</dbReference>
<keyword evidence="1" id="KW-1133">Transmembrane helix</keyword>
<feature type="transmembrane region" description="Helical" evidence="1">
    <location>
        <begin position="88"/>
        <end position="111"/>
    </location>
</feature>
<keyword evidence="1" id="KW-0812">Transmembrane</keyword>
<dbReference type="EMBL" id="JBJKBG010000010">
    <property type="protein sequence ID" value="KAL3720409.1"/>
    <property type="molecule type" value="Genomic_DNA"/>
</dbReference>
<proteinExistence type="predicted"/>
<dbReference type="InterPro" id="IPR025315">
    <property type="entry name" value="DUF4220"/>
</dbReference>
<reference evidence="3 4" key="1">
    <citation type="submission" date="2024-11" db="EMBL/GenBank/DDBJ databases">
        <title>Chromosome-level genome assembly of Eucalyptus globulus Labill. provides insights into its genome evolution.</title>
        <authorList>
            <person name="Li X."/>
        </authorList>
    </citation>
    <scope>NUCLEOTIDE SEQUENCE [LARGE SCALE GENOMIC DNA]</scope>
    <source>
        <strain evidence="3">CL2024</strain>
        <tissue evidence="3">Fresh tender leaves</tissue>
    </source>
</reference>
<evidence type="ECO:0000313" key="4">
    <source>
        <dbReference type="Proteomes" id="UP001634007"/>
    </source>
</evidence>
<comment type="caution">
    <text evidence="3">The sequence shown here is derived from an EMBL/GenBank/DDBJ whole genome shotgun (WGS) entry which is preliminary data.</text>
</comment>
<evidence type="ECO:0000313" key="3">
    <source>
        <dbReference type="EMBL" id="KAL3720409.1"/>
    </source>
</evidence>
<name>A0ABD3J2T9_EUCGL</name>
<feature type="transmembrane region" description="Helical" evidence="1">
    <location>
        <begin position="328"/>
        <end position="349"/>
    </location>
</feature>